<sequence>MMVYGMLLEDLTLTKGWCKSFKNSMETPPVQYFSTESRGKSSGQVSTSPT</sequence>
<gene>
    <name evidence="2" type="ORF">DPMN_056290</name>
</gene>
<protein>
    <submittedName>
        <fullName evidence="2">Uncharacterized protein</fullName>
    </submittedName>
</protein>
<name>A0A9D4CS98_DREPO</name>
<reference evidence="2" key="2">
    <citation type="submission" date="2020-11" db="EMBL/GenBank/DDBJ databases">
        <authorList>
            <person name="McCartney M.A."/>
            <person name="Auch B."/>
            <person name="Kono T."/>
            <person name="Mallez S."/>
            <person name="Becker A."/>
            <person name="Gohl D.M."/>
            <person name="Silverstein K.A.T."/>
            <person name="Koren S."/>
            <person name="Bechman K.B."/>
            <person name="Herman A."/>
            <person name="Abrahante J.E."/>
            <person name="Garbe J."/>
        </authorList>
    </citation>
    <scope>NUCLEOTIDE SEQUENCE</scope>
    <source>
        <strain evidence="2">Duluth1</strain>
        <tissue evidence="2">Whole animal</tissue>
    </source>
</reference>
<evidence type="ECO:0000313" key="3">
    <source>
        <dbReference type="Proteomes" id="UP000828390"/>
    </source>
</evidence>
<reference evidence="2" key="1">
    <citation type="journal article" date="2019" name="bioRxiv">
        <title>The Genome of the Zebra Mussel, Dreissena polymorpha: A Resource for Invasive Species Research.</title>
        <authorList>
            <person name="McCartney M.A."/>
            <person name="Auch B."/>
            <person name="Kono T."/>
            <person name="Mallez S."/>
            <person name="Zhang Y."/>
            <person name="Obille A."/>
            <person name="Becker A."/>
            <person name="Abrahante J.E."/>
            <person name="Garbe J."/>
            <person name="Badalamenti J.P."/>
            <person name="Herman A."/>
            <person name="Mangelson H."/>
            <person name="Liachko I."/>
            <person name="Sullivan S."/>
            <person name="Sone E.D."/>
            <person name="Koren S."/>
            <person name="Silverstein K.A.T."/>
            <person name="Beckman K.B."/>
            <person name="Gohl D.M."/>
        </authorList>
    </citation>
    <scope>NUCLEOTIDE SEQUENCE</scope>
    <source>
        <strain evidence="2">Duluth1</strain>
        <tissue evidence="2">Whole animal</tissue>
    </source>
</reference>
<proteinExistence type="predicted"/>
<comment type="caution">
    <text evidence="2">The sequence shown here is derived from an EMBL/GenBank/DDBJ whole genome shotgun (WGS) entry which is preliminary data.</text>
</comment>
<dbReference type="AlphaFoldDB" id="A0A9D4CS98"/>
<dbReference type="Proteomes" id="UP000828390">
    <property type="component" value="Unassembled WGS sequence"/>
</dbReference>
<organism evidence="2 3">
    <name type="scientific">Dreissena polymorpha</name>
    <name type="common">Zebra mussel</name>
    <name type="synonym">Mytilus polymorpha</name>
    <dbReference type="NCBI Taxonomy" id="45954"/>
    <lineage>
        <taxon>Eukaryota</taxon>
        <taxon>Metazoa</taxon>
        <taxon>Spiralia</taxon>
        <taxon>Lophotrochozoa</taxon>
        <taxon>Mollusca</taxon>
        <taxon>Bivalvia</taxon>
        <taxon>Autobranchia</taxon>
        <taxon>Heteroconchia</taxon>
        <taxon>Euheterodonta</taxon>
        <taxon>Imparidentia</taxon>
        <taxon>Neoheterodontei</taxon>
        <taxon>Myida</taxon>
        <taxon>Dreissenoidea</taxon>
        <taxon>Dreissenidae</taxon>
        <taxon>Dreissena</taxon>
    </lineage>
</organism>
<dbReference type="EMBL" id="JAIWYP010000012">
    <property type="protein sequence ID" value="KAH3730307.1"/>
    <property type="molecule type" value="Genomic_DNA"/>
</dbReference>
<evidence type="ECO:0000256" key="1">
    <source>
        <dbReference type="SAM" id="MobiDB-lite"/>
    </source>
</evidence>
<feature type="region of interest" description="Disordered" evidence="1">
    <location>
        <begin position="31"/>
        <end position="50"/>
    </location>
</feature>
<accession>A0A9D4CS98</accession>
<keyword evidence="3" id="KW-1185">Reference proteome</keyword>
<evidence type="ECO:0000313" key="2">
    <source>
        <dbReference type="EMBL" id="KAH3730307.1"/>
    </source>
</evidence>